<reference evidence="8 9" key="1">
    <citation type="submission" date="2019-09" db="EMBL/GenBank/DDBJ databases">
        <title>Bird 10,000 Genomes (B10K) Project - Family phase.</title>
        <authorList>
            <person name="Zhang G."/>
        </authorList>
    </citation>
    <scope>NUCLEOTIDE SEQUENCE [LARGE SCALE GENOMIC DNA]</scope>
    <source>
        <strain evidence="8">B10K-DU-002-46</strain>
        <tissue evidence="8">Muscle</tissue>
    </source>
</reference>
<evidence type="ECO:0000313" key="9">
    <source>
        <dbReference type="Proteomes" id="UP000580825"/>
    </source>
</evidence>
<evidence type="ECO:0000256" key="3">
    <source>
        <dbReference type="ARBA" id="ARBA00023015"/>
    </source>
</evidence>
<dbReference type="GO" id="GO:0046983">
    <property type="term" value="F:protein dimerization activity"/>
    <property type="evidence" value="ECO:0007669"/>
    <property type="project" value="InterPro"/>
</dbReference>
<keyword evidence="4" id="KW-0804">Transcription</keyword>
<gene>
    <name evidence="8" type="primary">Helt</name>
    <name evidence="8" type="ORF">SCYSUP_R09213</name>
</gene>
<dbReference type="InterPro" id="IPR036638">
    <property type="entry name" value="HLH_DNA-bd_sf"/>
</dbReference>
<name>A0A7L1Y2S2_9PASS</name>
<evidence type="ECO:0000313" key="8">
    <source>
        <dbReference type="EMBL" id="NXP16693.1"/>
    </source>
</evidence>
<evidence type="ECO:0000259" key="6">
    <source>
        <dbReference type="PROSITE" id="PS50888"/>
    </source>
</evidence>
<feature type="domain" description="BHLH" evidence="6">
    <location>
        <begin position="1"/>
        <end position="104"/>
    </location>
</feature>
<accession>A0A7L1Y2S2</accession>
<proteinExistence type="predicted"/>
<dbReference type="PANTHER" id="PTHR10985">
    <property type="entry name" value="BASIC HELIX-LOOP-HELIX TRANSCRIPTION FACTOR, HES-RELATED"/>
    <property type="match status" value="1"/>
</dbReference>
<keyword evidence="2" id="KW-0678">Repressor</keyword>
<feature type="non-terminal residue" evidence="8">
    <location>
        <position position="280"/>
    </location>
</feature>
<evidence type="ECO:0000256" key="2">
    <source>
        <dbReference type="ARBA" id="ARBA00022491"/>
    </source>
</evidence>
<dbReference type="Gene3D" id="4.10.280.10">
    <property type="entry name" value="Helix-loop-helix DNA-binding domain"/>
    <property type="match status" value="1"/>
</dbReference>
<evidence type="ECO:0000256" key="1">
    <source>
        <dbReference type="ARBA" id="ARBA00004123"/>
    </source>
</evidence>
<dbReference type="EMBL" id="VXBX01000330">
    <property type="protein sequence ID" value="NXP16693.1"/>
    <property type="molecule type" value="Genomic_DNA"/>
</dbReference>
<evidence type="ECO:0000256" key="5">
    <source>
        <dbReference type="ARBA" id="ARBA00023242"/>
    </source>
</evidence>
<dbReference type="SUPFAM" id="SSF47459">
    <property type="entry name" value="HLH, helix-loop-helix DNA-binding domain"/>
    <property type="match status" value="1"/>
</dbReference>
<feature type="domain" description="Orange" evidence="7">
    <location>
        <begin position="126"/>
        <end position="161"/>
    </location>
</feature>
<dbReference type="InterPro" id="IPR003650">
    <property type="entry name" value="Orange_dom"/>
</dbReference>
<dbReference type="SMART" id="SM00353">
    <property type="entry name" value="HLH"/>
    <property type="match status" value="1"/>
</dbReference>
<keyword evidence="5" id="KW-0539">Nucleus</keyword>
<dbReference type="GO" id="GO:0006355">
    <property type="term" value="P:regulation of DNA-templated transcription"/>
    <property type="evidence" value="ECO:0007669"/>
    <property type="project" value="InterPro"/>
</dbReference>
<dbReference type="SUPFAM" id="SSF158457">
    <property type="entry name" value="Orange domain-like"/>
    <property type="match status" value="1"/>
</dbReference>
<protein>
    <submittedName>
        <fullName evidence="8">HELT protein</fullName>
    </submittedName>
</protein>
<comment type="subcellular location">
    <subcellularLocation>
        <location evidence="1">Nucleus</location>
    </subcellularLocation>
</comment>
<dbReference type="PROSITE" id="PS51054">
    <property type="entry name" value="ORANGE"/>
    <property type="match status" value="1"/>
</dbReference>
<dbReference type="Proteomes" id="UP000580825">
    <property type="component" value="Unassembled WGS sequence"/>
</dbReference>
<evidence type="ECO:0000259" key="7">
    <source>
        <dbReference type="PROSITE" id="PS51054"/>
    </source>
</evidence>
<dbReference type="Gene3D" id="6.10.250.980">
    <property type="match status" value="1"/>
</dbReference>
<dbReference type="Pfam" id="PF00010">
    <property type="entry name" value="HLH"/>
    <property type="match status" value="1"/>
</dbReference>
<dbReference type="GO" id="GO:0003677">
    <property type="term" value="F:DNA binding"/>
    <property type="evidence" value="ECO:0007669"/>
    <property type="project" value="InterPro"/>
</dbReference>
<keyword evidence="9" id="KW-1185">Reference proteome</keyword>
<dbReference type="GO" id="GO:0005634">
    <property type="term" value="C:nucleus"/>
    <property type="evidence" value="ECO:0007669"/>
    <property type="project" value="UniProtKB-SubCell"/>
</dbReference>
<evidence type="ECO:0000256" key="4">
    <source>
        <dbReference type="ARBA" id="ARBA00023163"/>
    </source>
</evidence>
<organism evidence="8 9">
    <name type="scientific">Scytalopus superciliaris</name>
    <dbReference type="NCBI Taxonomy" id="312124"/>
    <lineage>
        <taxon>Eukaryota</taxon>
        <taxon>Metazoa</taxon>
        <taxon>Chordata</taxon>
        <taxon>Craniata</taxon>
        <taxon>Vertebrata</taxon>
        <taxon>Euteleostomi</taxon>
        <taxon>Archelosauria</taxon>
        <taxon>Archosauria</taxon>
        <taxon>Dinosauria</taxon>
        <taxon>Saurischia</taxon>
        <taxon>Theropoda</taxon>
        <taxon>Coelurosauria</taxon>
        <taxon>Aves</taxon>
        <taxon>Neognathae</taxon>
        <taxon>Neoaves</taxon>
        <taxon>Telluraves</taxon>
        <taxon>Australaves</taxon>
        <taxon>Passeriformes</taxon>
        <taxon>Rhinocryptidae</taxon>
        <taxon>Scytalopus</taxon>
    </lineage>
</organism>
<comment type="caution">
    <text evidence="8">The sequence shown here is derived from an EMBL/GenBank/DDBJ whole genome shotgun (WGS) entry which is preliminary data.</text>
</comment>
<dbReference type="PROSITE" id="PS50888">
    <property type="entry name" value="BHLH"/>
    <property type="match status" value="1"/>
</dbReference>
<dbReference type="AlphaFoldDB" id="A0A7L1Y2S2"/>
<sequence length="280" mass="30832">RTPVSHKVIEKRRRDRINRCLTELGKTVPMALAKQVGGGSSPYAPLPSALRHPPRCWGGWGAARQTAEQLLGRGDAHLPCPLQSSGKLEKAEILEMTVQYLRALHSADFPRGREKAELLSEFANYFHYGYHECMKNLVHYLTTVERMETKDTKYARILAFLQSKARFVTEPLFTSLGSLPEPDFSYQLHPGPECSGHGHSPAEAVLPPSSGGPFPWHGAARSPSLPYHLPSAAVPLASPGQQRSTFLSSVQGLDRHYLNLLGHSHPNAFGLPPGQHPSML</sequence>
<dbReference type="Pfam" id="PF07527">
    <property type="entry name" value="Hairy_orange"/>
    <property type="match status" value="1"/>
</dbReference>
<dbReference type="InterPro" id="IPR011598">
    <property type="entry name" value="bHLH_dom"/>
</dbReference>
<keyword evidence="3" id="KW-0805">Transcription regulation</keyword>
<feature type="non-terminal residue" evidence="8">
    <location>
        <position position="1"/>
    </location>
</feature>
<dbReference type="InterPro" id="IPR050370">
    <property type="entry name" value="HES_HEY"/>
</dbReference>